<dbReference type="PANTHER" id="PTHR37299">
    <property type="entry name" value="TRANSCRIPTIONAL REGULATOR-RELATED"/>
    <property type="match status" value="1"/>
</dbReference>
<dbReference type="PROSITE" id="PS50930">
    <property type="entry name" value="HTH_LYTTR"/>
    <property type="match status" value="1"/>
</dbReference>
<gene>
    <name evidence="3" type="ORF">SAMN05444280_12850</name>
</gene>
<dbReference type="GO" id="GO:0000156">
    <property type="term" value="F:phosphorelay response regulator activity"/>
    <property type="evidence" value="ECO:0007669"/>
    <property type="project" value="InterPro"/>
</dbReference>
<evidence type="ECO:0000256" key="1">
    <source>
        <dbReference type="SAM" id="Phobius"/>
    </source>
</evidence>
<dbReference type="InterPro" id="IPR046947">
    <property type="entry name" value="LytR-like"/>
</dbReference>
<feature type="transmembrane region" description="Helical" evidence="1">
    <location>
        <begin position="82"/>
        <end position="102"/>
    </location>
</feature>
<feature type="transmembrane region" description="Helical" evidence="1">
    <location>
        <begin position="18"/>
        <end position="36"/>
    </location>
</feature>
<keyword evidence="1" id="KW-1133">Transmembrane helix</keyword>
<evidence type="ECO:0000313" key="4">
    <source>
        <dbReference type="Proteomes" id="UP000184050"/>
    </source>
</evidence>
<keyword evidence="1" id="KW-0472">Membrane</keyword>
<accession>A0A1M6LVL4</accession>
<sequence length="282" mass="33413">MNQKIPEYLYEKGNITRLIIYTALFALIFINIYQPFDSRNWFPVSEVMYLVFSSLVILTGVLVVLVSRIIMYHYARRNGLFFWQYALWILTEIFAMAMFYTLFQNIVLDDQRLFSDMLRQSIINTSLVLLLPYSILWLYFTLKDRNKKLAILSNKVPDKEQHGKQMFNFRDEKRELRFSVVENEVLWIDAADNYAKIHYQNKGRIATFMIRNTLKKIENDFASTSLVRCNRSVIVNFDRVKILRKEQEGIFLSLDYESAPDILVSKTYADKVLARFSEQYSG</sequence>
<organism evidence="3 4">
    <name type="scientific">Tangfeifania diversioriginum</name>
    <dbReference type="NCBI Taxonomy" id="1168035"/>
    <lineage>
        <taxon>Bacteria</taxon>
        <taxon>Pseudomonadati</taxon>
        <taxon>Bacteroidota</taxon>
        <taxon>Bacteroidia</taxon>
        <taxon>Marinilabiliales</taxon>
        <taxon>Prolixibacteraceae</taxon>
        <taxon>Tangfeifania</taxon>
    </lineage>
</organism>
<dbReference type="RefSeq" id="WP_073171925.1">
    <property type="nucleotide sequence ID" value="NZ_FQZE01000028.1"/>
</dbReference>
<keyword evidence="1" id="KW-0812">Transmembrane</keyword>
<dbReference type="Proteomes" id="UP000184050">
    <property type="component" value="Unassembled WGS sequence"/>
</dbReference>
<feature type="transmembrane region" description="Helical" evidence="1">
    <location>
        <begin position="48"/>
        <end position="70"/>
    </location>
</feature>
<feature type="domain" description="HTH LytTR-type" evidence="2">
    <location>
        <begin position="172"/>
        <end position="278"/>
    </location>
</feature>
<feature type="transmembrane region" description="Helical" evidence="1">
    <location>
        <begin position="122"/>
        <end position="142"/>
    </location>
</feature>
<dbReference type="InterPro" id="IPR007492">
    <property type="entry name" value="LytTR_DNA-bd_dom"/>
</dbReference>
<dbReference type="PANTHER" id="PTHR37299:SF1">
    <property type="entry name" value="STAGE 0 SPORULATION PROTEIN A HOMOLOG"/>
    <property type="match status" value="1"/>
</dbReference>
<dbReference type="AlphaFoldDB" id="A0A1M6LVL4"/>
<dbReference type="Pfam" id="PF04397">
    <property type="entry name" value="LytTR"/>
    <property type="match status" value="1"/>
</dbReference>
<dbReference type="SMART" id="SM00850">
    <property type="entry name" value="LytTR"/>
    <property type="match status" value="1"/>
</dbReference>
<dbReference type="EMBL" id="FQZE01000028">
    <property type="protein sequence ID" value="SHJ75257.1"/>
    <property type="molecule type" value="Genomic_DNA"/>
</dbReference>
<proteinExistence type="predicted"/>
<dbReference type="Gene3D" id="2.40.50.1020">
    <property type="entry name" value="LytTr DNA-binding domain"/>
    <property type="match status" value="1"/>
</dbReference>
<dbReference type="GO" id="GO:0003677">
    <property type="term" value="F:DNA binding"/>
    <property type="evidence" value="ECO:0007669"/>
    <property type="project" value="InterPro"/>
</dbReference>
<evidence type="ECO:0000313" key="3">
    <source>
        <dbReference type="EMBL" id="SHJ75257.1"/>
    </source>
</evidence>
<dbReference type="STRING" id="1168035.SAMN05444280_12850"/>
<dbReference type="OrthoDB" id="1118393at2"/>
<reference evidence="3 4" key="1">
    <citation type="submission" date="2016-11" db="EMBL/GenBank/DDBJ databases">
        <authorList>
            <person name="Jaros S."/>
            <person name="Januszkiewicz K."/>
            <person name="Wedrychowicz H."/>
        </authorList>
    </citation>
    <scope>NUCLEOTIDE SEQUENCE [LARGE SCALE GENOMIC DNA]</scope>
    <source>
        <strain evidence="3 4">DSM 27063</strain>
    </source>
</reference>
<name>A0A1M6LVL4_9BACT</name>
<evidence type="ECO:0000259" key="2">
    <source>
        <dbReference type="PROSITE" id="PS50930"/>
    </source>
</evidence>
<keyword evidence="4" id="KW-1185">Reference proteome</keyword>
<protein>
    <submittedName>
        <fullName evidence="3">Transcriptional regulator, LytTR family</fullName>
    </submittedName>
</protein>